<dbReference type="GO" id="GO:0016787">
    <property type="term" value="F:hydrolase activity"/>
    <property type="evidence" value="ECO:0007669"/>
    <property type="project" value="UniProtKB-KW"/>
</dbReference>
<dbReference type="SUPFAM" id="SSF53474">
    <property type="entry name" value="alpha/beta-Hydrolases"/>
    <property type="match status" value="1"/>
</dbReference>
<evidence type="ECO:0000256" key="1">
    <source>
        <dbReference type="ARBA" id="ARBA00008645"/>
    </source>
</evidence>
<comment type="similarity">
    <text evidence="1">Belongs to the AB hydrolase superfamily.</text>
</comment>
<comment type="caution">
    <text evidence="3">The sequence shown here is derived from an EMBL/GenBank/DDBJ whole genome shotgun (WGS) entry which is preliminary data.</text>
</comment>
<gene>
    <name evidence="3" type="ORF">C4F51_17340</name>
</gene>
<dbReference type="EMBL" id="PRDL01000001">
    <property type="protein sequence ID" value="MBE8718942.1"/>
    <property type="molecule type" value="Genomic_DNA"/>
</dbReference>
<dbReference type="Gene3D" id="3.40.50.1820">
    <property type="entry name" value="alpha/beta hydrolase"/>
    <property type="match status" value="1"/>
</dbReference>
<proteinExistence type="inferred from homology"/>
<protein>
    <submittedName>
        <fullName evidence="3">Alpha/beta hydrolase</fullName>
    </submittedName>
</protein>
<dbReference type="PRINTS" id="PR00111">
    <property type="entry name" value="ABHYDROLASE"/>
</dbReference>
<evidence type="ECO:0000313" key="4">
    <source>
        <dbReference type="Proteomes" id="UP000652567"/>
    </source>
</evidence>
<sequence length="272" mass="30195">MNIIQRNHVQQLLPADPDAPVMVYAHGFGCNQEMWGLLTPAFSGLYRQVLFDYVGSGRSDASAFEATRYRSLDGYAQDLLEVCDILDLTREVIFVGHSVSCSIGILAAIQRPELFSRLILIGPSPCFLNDPPAYHGGFQRSDLEALLELMAHNHLGWAHYFAPLVSGMGSDGQITTQLSDSFCSTDPLMARLFAEATFFSDIRNELTRCPTPSLILQHSRDALVPTTVADYLHMMLHDSTLEVLDVNGHCAHMSHPELVAAAMRRYLHHVLP</sequence>
<evidence type="ECO:0000259" key="2">
    <source>
        <dbReference type="Pfam" id="PF12697"/>
    </source>
</evidence>
<feature type="domain" description="AB hydrolase-1" evidence="2">
    <location>
        <begin position="23"/>
        <end position="262"/>
    </location>
</feature>
<dbReference type="InterPro" id="IPR000073">
    <property type="entry name" value="AB_hydrolase_1"/>
</dbReference>
<dbReference type="InterPro" id="IPR029058">
    <property type="entry name" value="AB_hydrolase_fold"/>
</dbReference>
<dbReference type="AlphaFoldDB" id="A0A928V620"/>
<keyword evidence="3" id="KW-0378">Hydrolase</keyword>
<dbReference type="Pfam" id="PF12697">
    <property type="entry name" value="Abhydrolase_6"/>
    <property type="match status" value="1"/>
</dbReference>
<accession>A0A928V620</accession>
<dbReference type="Proteomes" id="UP000652567">
    <property type="component" value="Unassembled WGS sequence"/>
</dbReference>
<evidence type="ECO:0000313" key="3">
    <source>
        <dbReference type="EMBL" id="MBE8718942.1"/>
    </source>
</evidence>
<dbReference type="PANTHER" id="PTHR43039">
    <property type="entry name" value="ESTERASE-RELATED"/>
    <property type="match status" value="1"/>
</dbReference>
<reference evidence="3" key="1">
    <citation type="submission" date="2018-07" db="EMBL/GenBank/DDBJ databases">
        <title>Genome assembly of strain Ka43.</title>
        <authorList>
            <person name="Kukolya J."/>
            <person name="Nagy I."/>
            <person name="Horvath B."/>
            <person name="Toth A."/>
        </authorList>
    </citation>
    <scope>NUCLEOTIDE SEQUENCE</scope>
    <source>
        <strain evidence="3">KB43</strain>
    </source>
</reference>
<dbReference type="RefSeq" id="WP_328701413.1">
    <property type="nucleotide sequence ID" value="NZ_PRDL01000001.1"/>
</dbReference>
<name>A0A928V620_9GAMM</name>
<organism evidence="3 4">
    <name type="scientific">Cellvibrio polysaccharolyticus</name>
    <dbReference type="NCBI Taxonomy" id="2082724"/>
    <lineage>
        <taxon>Bacteria</taxon>
        <taxon>Pseudomonadati</taxon>
        <taxon>Pseudomonadota</taxon>
        <taxon>Gammaproteobacteria</taxon>
        <taxon>Cellvibrionales</taxon>
        <taxon>Cellvibrionaceae</taxon>
        <taxon>Cellvibrio</taxon>
    </lineage>
</organism>
<keyword evidence="4" id="KW-1185">Reference proteome</keyword>